<dbReference type="AlphaFoldDB" id="A0A8S0Q4D8"/>
<keyword evidence="2" id="KW-1185">Reference proteome</keyword>
<organism evidence="1 2">
    <name type="scientific">Olea europaea subsp. europaea</name>
    <dbReference type="NCBI Taxonomy" id="158383"/>
    <lineage>
        <taxon>Eukaryota</taxon>
        <taxon>Viridiplantae</taxon>
        <taxon>Streptophyta</taxon>
        <taxon>Embryophyta</taxon>
        <taxon>Tracheophyta</taxon>
        <taxon>Spermatophyta</taxon>
        <taxon>Magnoliopsida</taxon>
        <taxon>eudicotyledons</taxon>
        <taxon>Gunneridae</taxon>
        <taxon>Pentapetalae</taxon>
        <taxon>asterids</taxon>
        <taxon>lamiids</taxon>
        <taxon>Lamiales</taxon>
        <taxon>Oleaceae</taxon>
        <taxon>Oleeae</taxon>
        <taxon>Olea</taxon>
    </lineage>
</organism>
<reference evidence="1 2" key="1">
    <citation type="submission" date="2019-12" db="EMBL/GenBank/DDBJ databases">
        <authorList>
            <person name="Alioto T."/>
            <person name="Alioto T."/>
            <person name="Gomez Garrido J."/>
        </authorList>
    </citation>
    <scope>NUCLEOTIDE SEQUENCE [LARGE SCALE GENOMIC DNA]</scope>
</reference>
<proteinExistence type="predicted"/>
<protein>
    <submittedName>
        <fullName evidence="1">Uncharacterized protein</fullName>
    </submittedName>
</protein>
<dbReference type="EMBL" id="CACTIH010000621">
    <property type="protein sequence ID" value="CAA2961797.1"/>
    <property type="molecule type" value="Genomic_DNA"/>
</dbReference>
<dbReference type="Proteomes" id="UP000594638">
    <property type="component" value="Unassembled WGS sequence"/>
</dbReference>
<evidence type="ECO:0000313" key="1">
    <source>
        <dbReference type="EMBL" id="CAA2961797.1"/>
    </source>
</evidence>
<sequence length="69" mass="7859">KEINRKVDTIINWMRPSQHLDRDHSFRNDGVFVTDGDNREEVKMEMEVEDTMGVMGTGDAVGEFGAKDT</sequence>
<dbReference type="Gramene" id="OE9A060449T1">
    <property type="protein sequence ID" value="OE9A060449C1"/>
    <property type="gene ID" value="OE9A060449"/>
</dbReference>
<name>A0A8S0Q4D8_OLEEU</name>
<evidence type="ECO:0000313" key="2">
    <source>
        <dbReference type="Proteomes" id="UP000594638"/>
    </source>
</evidence>
<feature type="non-terminal residue" evidence="1">
    <location>
        <position position="1"/>
    </location>
</feature>
<comment type="caution">
    <text evidence="1">The sequence shown here is derived from an EMBL/GenBank/DDBJ whole genome shotgun (WGS) entry which is preliminary data.</text>
</comment>
<accession>A0A8S0Q4D8</accession>
<feature type="non-terminal residue" evidence="1">
    <location>
        <position position="69"/>
    </location>
</feature>
<gene>
    <name evidence="1" type="ORF">OLEA9_A060449</name>
</gene>